<evidence type="ECO:0000313" key="14">
    <source>
        <dbReference type="EMBL" id="KAE9525061.1"/>
    </source>
</evidence>
<comment type="catalytic activity">
    <reaction evidence="12">
        <text>O-phospho-L-threonyl-[protein] + H2O = L-threonyl-[protein] + phosphate</text>
        <dbReference type="Rhea" id="RHEA:47004"/>
        <dbReference type="Rhea" id="RHEA-COMP:11060"/>
        <dbReference type="Rhea" id="RHEA-COMP:11605"/>
        <dbReference type="ChEBI" id="CHEBI:15377"/>
        <dbReference type="ChEBI" id="CHEBI:30013"/>
        <dbReference type="ChEBI" id="CHEBI:43474"/>
        <dbReference type="ChEBI" id="CHEBI:61977"/>
        <dbReference type="EC" id="3.1.3.16"/>
    </reaction>
</comment>
<dbReference type="GO" id="GO:0004722">
    <property type="term" value="F:protein serine/threonine phosphatase activity"/>
    <property type="evidence" value="ECO:0007669"/>
    <property type="project" value="UniProtKB-EC"/>
</dbReference>
<reference evidence="14 15" key="1">
    <citation type="submission" date="2019-08" db="EMBL/GenBank/DDBJ databases">
        <title>The genome of the soybean aphid Biotype 1, its phylome, world population structure and adaptation to the North American continent.</title>
        <authorList>
            <person name="Giordano R."/>
            <person name="Donthu R.K."/>
            <person name="Hernandez A.G."/>
            <person name="Wright C.L."/>
            <person name="Zimin A.V."/>
        </authorList>
    </citation>
    <scope>NUCLEOTIDE SEQUENCE [LARGE SCALE GENOMIC DNA]</scope>
    <source>
        <tissue evidence="14">Whole aphids</tissue>
    </source>
</reference>
<evidence type="ECO:0000256" key="9">
    <source>
        <dbReference type="ARBA" id="ARBA00040722"/>
    </source>
</evidence>
<keyword evidence="13" id="KW-0812">Transmembrane</keyword>
<feature type="transmembrane region" description="Helical" evidence="13">
    <location>
        <begin position="12"/>
        <end position="30"/>
    </location>
</feature>
<dbReference type="Gene3D" id="3.40.50.1240">
    <property type="entry name" value="Phosphoglycerate mutase-like"/>
    <property type="match status" value="1"/>
</dbReference>
<dbReference type="OrthoDB" id="2118094at2759"/>
<evidence type="ECO:0000256" key="6">
    <source>
        <dbReference type="ARBA" id="ARBA00037234"/>
    </source>
</evidence>
<evidence type="ECO:0000256" key="13">
    <source>
        <dbReference type="SAM" id="Phobius"/>
    </source>
</evidence>
<dbReference type="SMART" id="SM00855">
    <property type="entry name" value="PGAM"/>
    <property type="match status" value="1"/>
</dbReference>
<evidence type="ECO:0000256" key="10">
    <source>
        <dbReference type="ARBA" id="ARBA00042520"/>
    </source>
</evidence>
<evidence type="ECO:0000256" key="3">
    <source>
        <dbReference type="ARBA" id="ARBA00013081"/>
    </source>
</evidence>
<proteinExistence type="inferred from homology"/>
<accession>A0A6G0T569</accession>
<evidence type="ECO:0000313" key="15">
    <source>
        <dbReference type="Proteomes" id="UP000475862"/>
    </source>
</evidence>
<dbReference type="AlphaFoldDB" id="A0A6G0T569"/>
<keyword evidence="5" id="KW-0378">Hydrolase</keyword>
<comment type="caution">
    <text evidence="14">The sequence shown here is derived from an EMBL/GenBank/DDBJ whole genome shotgun (WGS) entry which is preliminary data.</text>
</comment>
<comment type="subunit">
    <text evidence="7">Interacts with Pk92B/ASK1.</text>
</comment>
<dbReference type="Pfam" id="PF00300">
    <property type="entry name" value="His_Phos_1"/>
    <property type="match status" value="2"/>
</dbReference>
<comment type="catalytic activity">
    <reaction evidence="11">
        <text>O-phospho-L-seryl-[protein] + H2O = L-seryl-[protein] + phosphate</text>
        <dbReference type="Rhea" id="RHEA:20629"/>
        <dbReference type="Rhea" id="RHEA-COMP:9863"/>
        <dbReference type="Rhea" id="RHEA-COMP:11604"/>
        <dbReference type="ChEBI" id="CHEBI:15377"/>
        <dbReference type="ChEBI" id="CHEBI:29999"/>
        <dbReference type="ChEBI" id="CHEBI:43474"/>
        <dbReference type="ChEBI" id="CHEBI:83421"/>
        <dbReference type="EC" id="3.1.3.16"/>
    </reaction>
</comment>
<name>A0A6G0T569_APHGL</name>
<dbReference type="InterPro" id="IPR029033">
    <property type="entry name" value="His_PPase_superfam"/>
</dbReference>
<comment type="similarity">
    <text evidence="2">Belongs to the phosphoglycerate mutase family. BPG-dependent PGAM subfamily.</text>
</comment>
<keyword evidence="13" id="KW-0472">Membrane</keyword>
<evidence type="ECO:0000256" key="11">
    <source>
        <dbReference type="ARBA" id="ARBA00047761"/>
    </source>
</evidence>
<dbReference type="InterPro" id="IPR051021">
    <property type="entry name" value="Mito_Ser/Thr_phosphatase"/>
</dbReference>
<dbReference type="CDD" id="cd07067">
    <property type="entry name" value="HP_PGM_like"/>
    <property type="match status" value="1"/>
</dbReference>
<protein>
    <recommendedName>
        <fullName evidence="8">Serine/threonine-protein phosphatase PGAM5, mitochondrial</fullName>
        <ecNumber evidence="3">3.1.3.16</ecNumber>
    </recommendedName>
    <alternativeName>
        <fullName evidence="10">Phosphoglycerate mutase family member 5 homolog</fullName>
    </alternativeName>
    <alternativeName>
        <fullName evidence="9">Serine/threonine-protein phosphatase Pgam5, mitochondrial</fullName>
    </alternativeName>
</protein>
<dbReference type="GO" id="GO:0005741">
    <property type="term" value="C:mitochondrial outer membrane"/>
    <property type="evidence" value="ECO:0007669"/>
    <property type="project" value="UniProtKB-SubCell"/>
</dbReference>
<organism evidence="14 15">
    <name type="scientific">Aphis glycines</name>
    <name type="common">Soybean aphid</name>
    <dbReference type="NCBI Taxonomy" id="307491"/>
    <lineage>
        <taxon>Eukaryota</taxon>
        <taxon>Metazoa</taxon>
        <taxon>Ecdysozoa</taxon>
        <taxon>Arthropoda</taxon>
        <taxon>Hexapoda</taxon>
        <taxon>Insecta</taxon>
        <taxon>Pterygota</taxon>
        <taxon>Neoptera</taxon>
        <taxon>Paraneoptera</taxon>
        <taxon>Hemiptera</taxon>
        <taxon>Sternorrhyncha</taxon>
        <taxon>Aphidomorpha</taxon>
        <taxon>Aphidoidea</taxon>
        <taxon>Aphididae</taxon>
        <taxon>Aphidini</taxon>
        <taxon>Aphis</taxon>
        <taxon>Aphis</taxon>
    </lineage>
</organism>
<gene>
    <name evidence="14" type="ORF">AGLY_014475</name>
</gene>
<comment type="function">
    <text evidence="6">Displays phosphatase activity for serine/threonine residues, and dephosphorylates and activates Pk92B kinase. Has apparently no phosphoglycerate mutase activity.</text>
</comment>
<evidence type="ECO:0000256" key="4">
    <source>
        <dbReference type="ARBA" id="ARBA00022787"/>
    </source>
</evidence>
<dbReference type="Proteomes" id="UP000475862">
    <property type="component" value="Unassembled WGS sequence"/>
</dbReference>
<evidence type="ECO:0000256" key="2">
    <source>
        <dbReference type="ARBA" id="ARBA00006717"/>
    </source>
</evidence>
<sequence length="285" mass="33113">MSKYLNKRFLRDLALSTSVGVVSGFGIYIFQKYNKTNAPVNNALEKSYNKIFEDNWDSNWDKRQLKSLVKPVHSKKRELQDKYDKQIKSQKSYATRHIFLIRHGQYNLSGKTDGDRKLTELGRKQALFTGERLSILNYPWTKITQSTMTRAKETCSIIQKQLPENIPLTTSDLLTGSPIQPDPLSKHWIPELIFNTDRSRKEVAFRRFIYRAPPEQKKDSYELIVCHANVIKYFVMKSLQLTPEARLRLRLDHASITWLSIAPNGRVTLRCYSNSGYMPPDAITH</sequence>
<evidence type="ECO:0000256" key="5">
    <source>
        <dbReference type="ARBA" id="ARBA00022801"/>
    </source>
</evidence>
<dbReference type="PANTHER" id="PTHR20935">
    <property type="entry name" value="PHOSPHOGLYCERATE MUTASE-RELATED"/>
    <property type="match status" value="1"/>
</dbReference>
<dbReference type="EC" id="3.1.3.16" evidence="3"/>
<keyword evidence="4" id="KW-0496">Mitochondrion</keyword>
<evidence type="ECO:0000256" key="12">
    <source>
        <dbReference type="ARBA" id="ARBA00048336"/>
    </source>
</evidence>
<dbReference type="PANTHER" id="PTHR20935:SF0">
    <property type="entry name" value="SERINE_THREONINE-PROTEIN PHOSPHATASE PGAM5, MITOCHONDRIAL"/>
    <property type="match status" value="1"/>
</dbReference>
<comment type="subcellular location">
    <subcellularLocation>
        <location evidence="1">Mitochondrion outer membrane</location>
    </subcellularLocation>
</comment>
<evidence type="ECO:0000256" key="1">
    <source>
        <dbReference type="ARBA" id="ARBA00004294"/>
    </source>
</evidence>
<evidence type="ECO:0000256" key="8">
    <source>
        <dbReference type="ARBA" id="ARBA00039765"/>
    </source>
</evidence>
<keyword evidence="4" id="KW-1000">Mitochondrion outer membrane</keyword>
<evidence type="ECO:0000256" key="7">
    <source>
        <dbReference type="ARBA" id="ARBA00038605"/>
    </source>
</evidence>
<dbReference type="GO" id="GO:0090141">
    <property type="term" value="P:positive regulation of mitochondrial fission"/>
    <property type="evidence" value="ECO:0007669"/>
    <property type="project" value="TreeGrafter"/>
</dbReference>
<keyword evidence="15" id="KW-1185">Reference proteome</keyword>
<dbReference type="EMBL" id="VYZN01000064">
    <property type="protein sequence ID" value="KAE9525061.1"/>
    <property type="molecule type" value="Genomic_DNA"/>
</dbReference>
<dbReference type="InterPro" id="IPR013078">
    <property type="entry name" value="His_Pase_superF_clade-1"/>
</dbReference>
<dbReference type="SUPFAM" id="SSF53254">
    <property type="entry name" value="Phosphoglycerate mutase-like"/>
    <property type="match status" value="1"/>
</dbReference>
<keyword evidence="13" id="KW-1133">Transmembrane helix</keyword>